<dbReference type="GO" id="GO:0003677">
    <property type="term" value="F:DNA binding"/>
    <property type="evidence" value="ECO:0007669"/>
    <property type="project" value="InterPro"/>
</dbReference>
<dbReference type="InterPro" id="IPR001387">
    <property type="entry name" value="Cro/C1-type_HTH"/>
</dbReference>
<evidence type="ECO:0000313" key="3">
    <source>
        <dbReference type="Proteomes" id="UP000050482"/>
    </source>
</evidence>
<dbReference type="PATRIC" id="fig|471514.4.peg.1034"/>
<dbReference type="EMBL" id="LJCO01000085">
    <property type="protein sequence ID" value="KPV41991.1"/>
    <property type="molecule type" value="Genomic_DNA"/>
</dbReference>
<dbReference type="Gene3D" id="1.10.260.40">
    <property type="entry name" value="lambda repressor-like DNA-binding domains"/>
    <property type="match status" value="1"/>
</dbReference>
<dbReference type="CDD" id="cd00093">
    <property type="entry name" value="HTH_XRE"/>
    <property type="match status" value="1"/>
</dbReference>
<comment type="caution">
    <text evidence="2">The sequence shown here is derived from an EMBL/GenBank/DDBJ whole genome shotgun (WGS) entry which is preliminary data.</text>
</comment>
<sequence>MSLKRGRRDALIKLRGTRSRREVALELGITPQMLGMIERDQRNPSLDLAKRIADYYGVSVEVIFFNQNGHETFLRNHTA</sequence>
<dbReference type="SMART" id="SM00530">
    <property type="entry name" value="HTH_XRE"/>
    <property type="match status" value="1"/>
</dbReference>
<dbReference type="InterPro" id="IPR010982">
    <property type="entry name" value="Lambda_DNA-bd_dom_sf"/>
</dbReference>
<protein>
    <submittedName>
        <fullName evidence="2">XRE family transcriptional regulator</fullName>
    </submittedName>
</protein>
<keyword evidence="3" id="KW-1185">Reference proteome</keyword>
<dbReference type="Proteomes" id="UP000050482">
    <property type="component" value="Unassembled WGS sequence"/>
</dbReference>
<evidence type="ECO:0000259" key="1">
    <source>
        <dbReference type="PROSITE" id="PS50943"/>
    </source>
</evidence>
<name>A0A0P9C9F6_9BACL</name>
<dbReference type="AlphaFoldDB" id="A0A0P9C9F6"/>
<accession>A0A0P9C9F6</accession>
<dbReference type="PROSITE" id="PS50943">
    <property type="entry name" value="HTH_CROC1"/>
    <property type="match status" value="1"/>
</dbReference>
<reference evidence="2 3" key="1">
    <citation type="submission" date="2015-09" db="EMBL/GenBank/DDBJ databases">
        <title>Draft genome sequence of Alicyclobacillus ferrooxydans DSM 22381.</title>
        <authorList>
            <person name="Hemp J."/>
        </authorList>
    </citation>
    <scope>NUCLEOTIDE SEQUENCE [LARGE SCALE GENOMIC DNA]</scope>
    <source>
        <strain evidence="2 3">TC-34</strain>
    </source>
</reference>
<dbReference type="OrthoDB" id="9808239at2"/>
<organism evidence="2 3">
    <name type="scientific">Alicyclobacillus ferrooxydans</name>
    <dbReference type="NCBI Taxonomy" id="471514"/>
    <lineage>
        <taxon>Bacteria</taxon>
        <taxon>Bacillati</taxon>
        <taxon>Bacillota</taxon>
        <taxon>Bacilli</taxon>
        <taxon>Bacillales</taxon>
        <taxon>Alicyclobacillaceae</taxon>
        <taxon>Alicyclobacillus</taxon>
    </lineage>
</organism>
<proteinExistence type="predicted"/>
<evidence type="ECO:0000313" key="2">
    <source>
        <dbReference type="EMBL" id="KPV41991.1"/>
    </source>
</evidence>
<dbReference type="STRING" id="471514.AN477_19670"/>
<gene>
    <name evidence="2" type="ORF">AN477_19670</name>
</gene>
<dbReference type="SUPFAM" id="SSF47413">
    <property type="entry name" value="lambda repressor-like DNA-binding domains"/>
    <property type="match status" value="1"/>
</dbReference>
<feature type="domain" description="HTH cro/C1-type" evidence="1">
    <location>
        <begin position="19"/>
        <end position="63"/>
    </location>
</feature>
<dbReference type="Pfam" id="PF01381">
    <property type="entry name" value="HTH_3"/>
    <property type="match status" value="1"/>
</dbReference>